<keyword evidence="6" id="KW-0808">Transferase</keyword>
<keyword evidence="11" id="KW-0902">Two-component regulatory system</keyword>
<evidence type="ECO:0000256" key="9">
    <source>
        <dbReference type="ARBA" id="ARBA00022840"/>
    </source>
</evidence>
<evidence type="ECO:0000256" key="12">
    <source>
        <dbReference type="ARBA" id="ARBA00023170"/>
    </source>
</evidence>
<keyword evidence="9" id="KW-0067">ATP-binding</keyword>
<dbReference type="Gene3D" id="3.30.450.40">
    <property type="match status" value="1"/>
</dbReference>
<gene>
    <name evidence="15" type="ORF">E4J94_03875</name>
</gene>
<evidence type="ECO:0000256" key="10">
    <source>
        <dbReference type="ARBA" id="ARBA00022991"/>
    </source>
</evidence>
<dbReference type="GO" id="GO:0000155">
    <property type="term" value="F:phosphorelay sensor kinase activity"/>
    <property type="evidence" value="ECO:0007669"/>
    <property type="project" value="InterPro"/>
</dbReference>
<evidence type="ECO:0000256" key="2">
    <source>
        <dbReference type="ARBA" id="ARBA00006402"/>
    </source>
</evidence>
<dbReference type="RefSeq" id="WP_135834541.1">
    <property type="nucleotide sequence ID" value="NZ_SRPE01000002.1"/>
</dbReference>
<dbReference type="GO" id="GO:0000156">
    <property type="term" value="F:phosphorelay response regulator activity"/>
    <property type="evidence" value="ECO:0007669"/>
    <property type="project" value="TreeGrafter"/>
</dbReference>
<accession>A0A4Z1C294</accession>
<dbReference type="GO" id="GO:0007234">
    <property type="term" value="P:osmosensory signaling via phosphorelay pathway"/>
    <property type="evidence" value="ECO:0007669"/>
    <property type="project" value="TreeGrafter"/>
</dbReference>
<dbReference type="Proteomes" id="UP000297998">
    <property type="component" value="Unassembled WGS sequence"/>
</dbReference>
<comment type="catalytic activity">
    <reaction evidence="1">
        <text>ATP + protein L-histidine = ADP + protein N-phospho-L-histidine.</text>
        <dbReference type="EC" id="2.7.13.3"/>
    </reaction>
</comment>
<dbReference type="Pfam" id="PF00360">
    <property type="entry name" value="PHY"/>
    <property type="match status" value="1"/>
</dbReference>
<dbReference type="Pfam" id="PF01590">
    <property type="entry name" value="GAF"/>
    <property type="match status" value="1"/>
</dbReference>
<dbReference type="SMART" id="SM00388">
    <property type="entry name" value="HisKA"/>
    <property type="match status" value="1"/>
</dbReference>
<dbReference type="SUPFAM" id="SSF55781">
    <property type="entry name" value="GAF domain-like"/>
    <property type="match status" value="2"/>
</dbReference>
<keyword evidence="4" id="KW-0600">Photoreceptor protein</keyword>
<proteinExistence type="inferred from homology"/>
<evidence type="ECO:0000259" key="13">
    <source>
        <dbReference type="PROSITE" id="PS50046"/>
    </source>
</evidence>
<dbReference type="Gene3D" id="3.30.450.20">
    <property type="entry name" value="PAS domain"/>
    <property type="match status" value="1"/>
</dbReference>
<dbReference type="GO" id="GO:0006355">
    <property type="term" value="P:regulation of DNA-templated transcription"/>
    <property type="evidence" value="ECO:0007669"/>
    <property type="project" value="InterPro"/>
</dbReference>
<evidence type="ECO:0000256" key="6">
    <source>
        <dbReference type="ARBA" id="ARBA00022679"/>
    </source>
</evidence>
<dbReference type="PROSITE" id="PS50109">
    <property type="entry name" value="HIS_KIN"/>
    <property type="match status" value="1"/>
</dbReference>
<dbReference type="Gene3D" id="3.30.450.270">
    <property type="match status" value="1"/>
</dbReference>
<dbReference type="SMART" id="SM00387">
    <property type="entry name" value="HATPase_c"/>
    <property type="match status" value="1"/>
</dbReference>
<dbReference type="InterPro" id="IPR013654">
    <property type="entry name" value="PAS_2"/>
</dbReference>
<evidence type="ECO:0000259" key="14">
    <source>
        <dbReference type="PROSITE" id="PS50109"/>
    </source>
</evidence>
<dbReference type="Pfam" id="PF08446">
    <property type="entry name" value="PAS_2"/>
    <property type="match status" value="1"/>
</dbReference>
<dbReference type="GO" id="GO:0009881">
    <property type="term" value="F:photoreceptor activity"/>
    <property type="evidence" value="ECO:0007669"/>
    <property type="project" value="UniProtKB-KW"/>
</dbReference>
<evidence type="ECO:0000256" key="8">
    <source>
        <dbReference type="ARBA" id="ARBA00022777"/>
    </source>
</evidence>
<dbReference type="InterPro" id="IPR050351">
    <property type="entry name" value="BphY/WalK/GraS-like"/>
</dbReference>
<dbReference type="GO" id="GO:0009584">
    <property type="term" value="P:detection of visible light"/>
    <property type="evidence" value="ECO:0007669"/>
    <property type="project" value="InterPro"/>
</dbReference>
<keyword evidence="8" id="KW-0418">Kinase</keyword>
<dbReference type="Gene3D" id="3.30.565.10">
    <property type="entry name" value="Histidine kinase-like ATPase, C-terminal domain"/>
    <property type="match status" value="1"/>
</dbReference>
<comment type="similarity">
    <text evidence="2">In the N-terminal section; belongs to the phytochrome family.</text>
</comment>
<dbReference type="Gene3D" id="1.10.287.130">
    <property type="match status" value="1"/>
</dbReference>
<evidence type="ECO:0000256" key="5">
    <source>
        <dbReference type="ARBA" id="ARBA00022606"/>
    </source>
</evidence>
<dbReference type="SUPFAM" id="SSF47384">
    <property type="entry name" value="Homodimeric domain of signal transducing histidine kinase"/>
    <property type="match status" value="1"/>
</dbReference>
<dbReference type="InterPro" id="IPR005467">
    <property type="entry name" value="His_kinase_dom"/>
</dbReference>
<feature type="domain" description="Histidine kinase" evidence="14">
    <location>
        <begin position="514"/>
        <end position="726"/>
    </location>
</feature>
<dbReference type="PANTHER" id="PTHR42878:SF7">
    <property type="entry name" value="SENSOR HISTIDINE KINASE GLRK"/>
    <property type="match status" value="1"/>
</dbReference>
<keyword evidence="7" id="KW-0547">Nucleotide-binding</keyword>
<dbReference type="EC" id="2.7.13.3" evidence="3"/>
<dbReference type="SUPFAM" id="SSF55785">
    <property type="entry name" value="PYP-like sensor domain (PAS domain)"/>
    <property type="match status" value="1"/>
</dbReference>
<dbReference type="InterPro" id="IPR003661">
    <property type="entry name" value="HisK_dim/P_dom"/>
</dbReference>
<dbReference type="InterPro" id="IPR013515">
    <property type="entry name" value="Phytochrome_cen-reg"/>
</dbReference>
<evidence type="ECO:0000256" key="1">
    <source>
        <dbReference type="ARBA" id="ARBA00000085"/>
    </source>
</evidence>
<keyword evidence="10" id="KW-0157">Chromophore</keyword>
<sequence>MINQIIKNCEDEEIQFLNDIQPFGYLIGIHKKTLEIEFVSQNIDEIFQISLTEMLGVNIHELHDFDIDFEEVLNQDIGEFSRRNIQIDSTSYHITTFYTNDFIYLELENMIVLENRLEYYSYSEQILYSKTIDSTWDSLISSIKKLTGYERVMLYQFLEDGSGIVIGEKVNKNLDSYLGLRFPEFDIPKQARELYLEKKSRMVSDVNSKRIPLISLKNQKIDLMYSSLRALSPIHLQYLKNTSCSASFSISIVINEKLWGIVACQNSEPKFIPNQVRLQSELLTRLARMTYANFKSSEQLKFQNHFNEIAIKLKENLLTEENLENSMNSNLSQILHLTKADGIALINFNKVFKEGITPEESEVLRIKEWAVKEKRHQLFTSNSFYVDYGQELNLSKNAAGVMFCFLGQGFNHFIIWFKKEHLQKLNWAGEPNKIEKTEILEDKKVLSFSPRTSFKIWREEIKHKSFIWLEKEKYVAKEVVKLIIETLHLQSFKIHSLYEQLKEINDELDSFSYTVSHDLRTPLSIMKLNCQMLQRSLKDDEVKNNRLKSVIDEIDRMTQMMQDLLALSKAKKSEIKLINIETKPIIDKIVHDVLLYYKTSNTEVIVENIHDVLGDKTMFYEVLLNIIGNAVKYSSQEQNPKIMISSEIDNKHVIFKVKDNGIGIKEEDNDKMFKLFSRMSNTGNISGNGVGLSIAHRMMNRMDGNISFDSKIGEGTTFVLTFKKCKDVI</sequence>
<evidence type="ECO:0000313" key="16">
    <source>
        <dbReference type="Proteomes" id="UP000297998"/>
    </source>
</evidence>
<keyword evidence="16" id="KW-1185">Reference proteome</keyword>
<dbReference type="PRINTS" id="PR01033">
    <property type="entry name" value="PHYTOCHROME"/>
</dbReference>
<dbReference type="PROSITE" id="PS50046">
    <property type="entry name" value="PHYTOCHROME_2"/>
    <property type="match status" value="1"/>
</dbReference>
<dbReference type="InterPro" id="IPR035965">
    <property type="entry name" value="PAS-like_dom_sf"/>
</dbReference>
<dbReference type="EMBL" id="SRPE01000002">
    <property type="protein sequence ID" value="TGN29839.1"/>
    <property type="molecule type" value="Genomic_DNA"/>
</dbReference>
<organism evidence="15 16">
    <name type="scientific">Empedobacter tilapiae</name>
    <dbReference type="NCBI Taxonomy" id="2491114"/>
    <lineage>
        <taxon>Bacteria</taxon>
        <taxon>Pseudomonadati</taxon>
        <taxon>Bacteroidota</taxon>
        <taxon>Flavobacteriia</taxon>
        <taxon>Flavobacteriales</taxon>
        <taxon>Weeksellaceae</taxon>
        <taxon>Empedobacter</taxon>
    </lineage>
</organism>
<dbReference type="InterPro" id="IPR036890">
    <property type="entry name" value="HATPase_C_sf"/>
</dbReference>
<dbReference type="PANTHER" id="PTHR42878">
    <property type="entry name" value="TWO-COMPONENT HISTIDINE KINASE"/>
    <property type="match status" value="1"/>
</dbReference>
<evidence type="ECO:0000256" key="7">
    <source>
        <dbReference type="ARBA" id="ARBA00022741"/>
    </source>
</evidence>
<evidence type="ECO:0000256" key="4">
    <source>
        <dbReference type="ARBA" id="ARBA00022543"/>
    </source>
</evidence>
<dbReference type="InterPro" id="IPR036097">
    <property type="entry name" value="HisK_dim/P_sf"/>
</dbReference>
<evidence type="ECO:0000256" key="11">
    <source>
        <dbReference type="ARBA" id="ARBA00023012"/>
    </source>
</evidence>
<comment type="caution">
    <text evidence="15">The sequence shown here is derived from an EMBL/GenBank/DDBJ whole genome shotgun (WGS) entry which is preliminary data.</text>
</comment>
<dbReference type="InterPro" id="IPR003018">
    <property type="entry name" value="GAF"/>
</dbReference>
<evidence type="ECO:0000313" key="15">
    <source>
        <dbReference type="EMBL" id="TGN29839.1"/>
    </source>
</evidence>
<dbReference type="GO" id="GO:0005524">
    <property type="term" value="F:ATP binding"/>
    <property type="evidence" value="ECO:0007669"/>
    <property type="project" value="UniProtKB-KW"/>
</dbReference>
<name>A0A4Z1C294_9FLAO</name>
<reference evidence="15 16" key="1">
    <citation type="submission" date="2019-03" db="EMBL/GenBank/DDBJ databases">
        <title>Empedobacter tilapiae sp. nov., isolated from an intestine of Nile tilapia Oreochromis niloticus.</title>
        <authorList>
            <person name="Kim Y.-O."/>
            <person name="Yoon J.-H."/>
        </authorList>
    </citation>
    <scope>NUCLEOTIDE SEQUENCE [LARGE SCALE GENOMIC DNA]</scope>
    <source>
        <strain evidence="15 16">MRS2</strain>
    </source>
</reference>
<keyword evidence="12" id="KW-0675">Receptor</keyword>
<dbReference type="OrthoDB" id="9766459at2"/>
<dbReference type="InterPro" id="IPR016132">
    <property type="entry name" value="Phyto_chromo_attachment"/>
</dbReference>
<feature type="domain" description="Phytochrome chromophore attachment site" evidence="13">
    <location>
        <begin position="131"/>
        <end position="285"/>
    </location>
</feature>
<dbReference type="Pfam" id="PF00512">
    <property type="entry name" value="HisKA"/>
    <property type="match status" value="1"/>
</dbReference>
<dbReference type="AlphaFoldDB" id="A0A4Z1C294"/>
<dbReference type="InterPro" id="IPR003594">
    <property type="entry name" value="HATPase_dom"/>
</dbReference>
<dbReference type="SUPFAM" id="SSF55874">
    <property type="entry name" value="ATPase domain of HSP90 chaperone/DNA topoisomerase II/histidine kinase"/>
    <property type="match status" value="1"/>
</dbReference>
<dbReference type="InterPro" id="IPR001294">
    <property type="entry name" value="Phytochrome"/>
</dbReference>
<dbReference type="InterPro" id="IPR029016">
    <property type="entry name" value="GAF-like_dom_sf"/>
</dbReference>
<dbReference type="InterPro" id="IPR043150">
    <property type="entry name" value="Phytochrome_PHY_sf"/>
</dbReference>
<dbReference type="Pfam" id="PF02518">
    <property type="entry name" value="HATPase_c"/>
    <property type="match status" value="1"/>
</dbReference>
<evidence type="ECO:0000256" key="3">
    <source>
        <dbReference type="ARBA" id="ARBA00012438"/>
    </source>
</evidence>
<protein>
    <recommendedName>
        <fullName evidence="3">histidine kinase</fullName>
        <ecNumber evidence="3">2.7.13.3</ecNumber>
    </recommendedName>
</protein>
<dbReference type="GO" id="GO:0030295">
    <property type="term" value="F:protein kinase activator activity"/>
    <property type="evidence" value="ECO:0007669"/>
    <property type="project" value="TreeGrafter"/>
</dbReference>
<keyword evidence="5" id="KW-0716">Sensory transduction</keyword>
<dbReference type="CDD" id="cd00082">
    <property type="entry name" value="HisKA"/>
    <property type="match status" value="1"/>
</dbReference>